<dbReference type="EMBL" id="QMIF01000007">
    <property type="protein sequence ID" value="TVM33466.1"/>
    <property type="molecule type" value="Genomic_DNA"/>
</dbReference>
<gene>
    <name evidence="2" type="ORF">DQK91_12465</name>
</gene>
<organism evidence="2 3">
    <name type="scientific">Oceanidesulfovibrio marinus</name>
    <dbReference type="NCBI Taxonomy" id="370038"/>
    <lineage>
        <taxon>Bacteria</taxon>
        <taxon>Pseudomonadati</taxon>
        <taxon>Thermodesulfobacteriota</taxon>
        <taxon>Desulfovibrionia</taxon>
        <taxon>Desulfovibrionales</taxon>
        <taxon>Desulfovibrionaceae</taxon>
        <taxon>Oceanidesulfovibrio</taxon>
    </lineage>
</organism>
<reference evidence="2 3" key="1">
    <citation type="submission" date="2018-06" db="EMBL/GenBank/DDBJ databases">
        <title>Complete genome of Desulfovibrio marinus P48SEP.</title>
        <authorList>
            <person name="Crispim J.S."/>
            <person name="Vidigal P.M.P."/>
            <person name="Silva L.C.F."/>
            <person name="Araujo L.C."/>
            <person name="Laguardia C.N."/>
            <person name="Dias R.S."/>
            <person name="Sousa M.P."/>
            <person name="Paula S.O."/>
            <person name="Silva C."/>
        </authorList>
    </citation>
    <scope>NUCLEOTIDE SEQUENCE [LARGE SCALE GENOMIC DNA]</scope>
    <source>
        <strain evidence="2 3">P48SEP</strain>
    </source>
</reference>
<dbReference type="OrthoDB" id="9783696at2"/>
<dbReference type="RefSeq" id="WP_144305688.1">
    <property type="nucleotide sequence ID" value="NZ_QMIF01000007.1"/>
</dbReference>
<feature type="domain" description="N-acyl amino acid synthase FeeM catalytic core" evidence="1">
    <location>
        <begin position="46"/>
        <end position="201"/>
    </location>
</feature>
<evidence type="ECO:0000313" key="3">
    <source>
        <dbReference type="Proteomes" id="UP000434052"/>
    </source>
</evidence>
<dbReference type="AlphaFoldDB" id="A0A6P1ZIJ1"/>
<dbReference type="Pfam" id="PF21926">
    <property type="entry name" value="FeeM"/>
    <property type="match status" value="1"/>
</dbReference>
<name>A0A6P1ZIJ1_9BACT</name>
<sequence length="287" mass="32890">MPLPPPSDEDRRRSIRLRRSTLTTLRLEGIDRPSITIATKGEDLLQAFRLVRQEYGRMGYIQGNGTYHFSVYNLLPETCVYVFKSYDTVIASLTQVFDSPEFGLPMDSLYGEELDALRNRGRSVSELTCFVTSRDLRWRNLMTYLCKAMFVYSKQVGVDDLCIMVNPRHVPFYKRIFLFDDFGPERHYEQVNAPAVALRIDMHDIDARLEEKYSGFAFETDLHTFFCRMHAPSDAIVKGCAPGRKNAALPTGMVRRLLGDSDSLRCQLSDEQSALLESLYPGVCFFD</sequence>
<dbReference type="InterPro" id="IPR016181">
    <property type="entry name" value="Acyl_CoA_acyltransferase"/>
</dbReference>
<evidence type="ECO:0000313" key="2">
    <source>
        <dbReference type="EMBL" id="TVM33466.1"/>
    </source>
</evidence>
<evidence type="ECO:0000259" key="1">
    <source>
        <dbReference type="Pfam" id="PF21926"/>
    </source>
</evidence>
<comment type="caution">
    <text evidence="2">The sequence shown here is derived from an EMBL/GenBank/DDBJ whole genome shotgun (WGS) entry which is preliminary data.</text>
</comment>
<dbReference type="SUPFAM" id="SSF55729">
    <property type="entry name" value="Acyl-CoA N-acyltransferases (Nat)"/>
    <property type="match status" value="1"/>
</dbReference>
<protein>
    <recommendedName>
        <fullName evidence="1">N-acyl amino acid synthase FeeM catalytic core domain-containing protein</fullName>
    </recommendedName>
</protein>
<dbReference type="Gene3D" id="3.40.630.30">
    <property type="match status" value="1"/>
</dbReference>
<dbReference type="Proteomes" id="UP000434052">
    <property type="component" value="Unassembled WGS sequence"/>
</dbReference>
<dbReference type="InterPro" id="IPR054597">
    <property type="entry name" value="FeeM_cat"/>
</dbReference>
<accession>A0A6P1ZIJ1</accession>
<proteinExistence type="predicted"/>